<dbReference type="Pfam" id="PF02578">
    <property type="entry name" value="Cu-oxidase_4"/>
    <property type="match status" value="1"/>
</dbReference>
<dbReference type="OrthoDB" id="4279at2"/>
<protein>
    <recommendedName>
        <fullName evidence="10">Purine nucleoside phosphorylase</fullName>
    </recommendedName>
</protein>
<dbReference type="GO" id="GO:0017061">
    <property type="term" value="F:S-methyl-5-thioadenosine phosphorylase activity"/>
    <property type="evidence" value="ECO:0007669"/>
    <property type="project" value="UniProtKB-EC"/>
</dbReference>
<dbReference type="CDD" id="cd16833">
    <property type="entry name" value="YfiH"/>
    <property type="match status" value="1"/>
</dbReference>
<dbReference type="PANTHER" id="PTHR30616:SF2">
    <property type="entry name" value="PURINE NUCLEOSIDE PHOSPHORYLASE LACC1"/>
    <property type="match status" value="1"/>
</dbReference>
<evidence type="ECO:0000256" key="8">
    <source>
        <dbReference type="ARBA" id="ARBA00048968"/>
    </source>
</evidence>
<dbReference type="STRING" id="1166073.SAMN05192530_11081"/>
<dbReference type="AlphaFoldDB" id="A0A1H0LLB1"/>
<dbReference type="Proteomes" id="UP000198793">
    <property type="component" value="Unassembled WGS sequence"/>
</dbReference>
<dbReference type="RefSeq" id="WP_090676227.1">
    <property type="nucleotide sequence ID" value="NZ_FNIT01000010.1"/>
</dbReference>
<sequence length="267" mass="27885">MQDPDTFTARPVADVLHSAALGTLGGVRHGFFGRRGGVSDGLYADLNVGIGSSDDPARVRENRARVAATLGVAPDRLATPVQVHSPTAVIVDAPFGAERPRADAVVTGTPGLAVGVLTADCGPVLFADREAGVVAAAHAGWRGATGGVLEATLEAMERLGARRERVVAVLGPTITQPNYEVDAAMSEAVAAGDRDAATFFAPGVSPDKRQFDLPGLILMRLRRAGVASAGFVGRCTYGAERDWFSYRRTTHRGEPDYGRQIAAIVLG</sequence>
<evidence type="ECO:0000256" key="4">
    <source>
        <dbReference type="ARBA" id="ARBA00022723"/>
    </source>
</evidence>
<keyword evidence="12" id="KW-1185">Reference proteome</keyword>
<evidence type="ECO:0000256" key="6">
    <source>
        <dbReference type="ARBA" id="ARBA00022833"/>
    </source>
</evidence>
<dbReference type="EMBL" id="FNIT01000010">
    <property type="protein sequence ID" value="SDO68833.1"/>
    <property type="molecule type" value="Genomic_DNA"/>
</dbReference>
<dbReference type="InterPro" id="IPR003730">
    <property type="entry name" value="Cu_polyphenol_OxRdtase"/>
</dbReference>
<dbReference type="InterPro" id="IPR038371">
    <property type="entry name" value="Cu_polyphenol_OxRdtase_sf"/>
</dbReference>
<evidence type="ECO:0000256" key="9">
    <source>
        <dbReference type="ARBA" id="ARBA00049893"/>
    </source>
</evidence>
<dbReference type="PANTHER" id="PTHR30616">
    <property type="entry name" value="UNCHARACTERIZED PROTEIN YFIH"/>
    <property type="match status" value="1"/>
</dbReference>
<evidence type="ECO:0000256" key="5">
    <source>
        <dbReference type="ARBA" id="ARBA00022801"/>
    </source>
</evidence>
<evidence type="ECO:0000256" key="1">
    <source>
        <dbReference type="ARBA" id="ARBA00000553"/>
    </source>
</evidence>
<dbReference type="InterPro" id="IPR011324">
    <property type="entry name" value="Cytotoxic_necrot_fac-like_cat"/>
</dbReference>
<comment type="similarity">
    <text evidence="2 10">Belongs to the purine nucleoside phosphorylase YfiH/LACC1 family.</text>
</comment>
<evidence type="ECO:0000313" key="12">
    <source>
        <dbReference type="Proteomes" id="UP000198793"/>
    </source>
</evidence>
<keyword evidence="4" id="KW-0479">Metal-binding</keyword>
<keyword evidence="3" id="KW-0808">Transferase</keyword>
<name>A0A1H0LLB1_9HYPH</name>
<evidence type="ECO:0000313" key="11">
    <source>
        <dbReference type="EMBL" id="SDO68833.1"/>
    </source>
</evidence>
<keyword evidence="5" id="KW-0378">Hydrolase</keyword>
<reference evidence="11 12" key="1">
    <citation type="submission" date="2016-10" db="EMBL/GenBank/DDBJ databases">
        <authorList>
            <person name="de Groot N.N."/>
        </authorList>
    </citation>
    <scope>NUCLEOTIDE SEQUENCE [LARGE SCALE GENOMIC DNA]</scope>
    <source>
        <strain evidence="12">L7-484,KACC 16230,DSM 25025</strain>
    </source>
</reference>
<dbReference type="Gene3D" id="3.60.140.10">
    <property type="entry name" value="CNF1/YfiH-like putative cysteine hydrolases"/>
    <property type="match status" value="1"/>
</dbReference>
<evidence type="ECO:0000256" key="10">
    <source>
        <dbReference type="RuleBase" id="RU361274"/>
    </source>
</evidence>
<comment type="catalytic activity">
    <reaction evidence="8">
        <text>adenosine + phosphate = alpha-D-ribose 1-phosphate + adenine</text>
        <dbReference type="Rhea" id="RHEA:27642"/>
        <dbReference type="ChEBI" id="CHEBI:16335"/>
        <dbReference type="ChEBI" id="CHEBI:16708"/>
        <dbReference type="ChEBI" id="CHEBI:43474"/>
        <dbReference type="ChEBI" id="CHEBI:57720"/>
        <dbReference type="EC" id="2.4.2.1"/>
    </reaction>
    <physiologicalReaction direction="left-to-right" evidence="8">
        <dbReference type="Rhea" id="RHEA:27643"/>
    </physiologicalReaction>
</comment>
<proteinExistence type="inferred from homology"/>
<dbReference type="NCBIfam" id="TIGR00726">
    <property type="entry name" value="peptidoglycan editing factor PgeF"/>
    <property type="match status" value="1"/>
</dbReference>
<keyword evidence="6" id="KW-0862">Zinc</keyword>
<comment type="catalytic activity">
    <reaction evidence="1">
        <text>inosine + phosphate = alpha-D-ribose 1-phosphate + hypoxanthine</text>
        <dbReference type="Rhea" id="RHEA:27646"/>
        <dbReference type="ChEBI" id="CHEBI:17368"/>
        <dbReference type="ChEBI" id="CHEBI:17596"/>
        <dbReference type="ChEBI" id="CHEBI:43474"/>
        <dbReference type="ChEBI" id="CHEBI:57720"/>
        <dbReference type="EC" id="2.4.2.1"/>
    </reaction>
    <physiologicalReaction direction="left-to-right" evidence="1">
        <dbReference type="Rhea" id="RHEA:27647"/>
    </physiologicalReaction>
</comment>
<dbReference type="SUPFAM" id="SSF64438">
    <property type="entry name" value="CNF1/YfiH-like putative cysteine hydrolases"/>
    <property type="match status" value="1"/>
</dbReference>
<gene>
    <name evidence="11" type="ORF">SAMN05192530_11081</name>
</gene>
<organism evidence="11 12">
    <name type="scientific">Aureimonas jatrophae</name>
    <dbReference type="NCBI Taxonomy" id="1166073"/>
    <lineage>
        <taxon>Bacteria</taxon>
        <taxon>Pseudomonadati</taxon>
        <taxon>Pseudomonadota</taxon>
        <taxon>Alphaproteobacteria</taxon>
        <taxon>Hyphomicrobiales</taxon>
        <taxon>Aurantimonadaceae</taxon>
        <taxon>Aureimonas</taxon>
    </lineage>
</organism>
<evidence type="ECO:0000256" key="7">
    <source>
        <dbReference type="ARBA" id="ARBA00047989"/>
    </source>
</evidence>
<evidence type="ECO:0000256" key="3">
    <source>
        <dbReference type="ARBA" id="ARBA00022679"/>
    </source>
</evidence>
<accession>A0A1H0LLB1</accession>
<dbReference type="GO" id="GO:0005507">
    <property type="term" value="F:copper ion binding"/>
    <property type="evidence" value="ECO:0007669"/>
    <property type="project" value="TreeGrafter"/>
</dbReference>
<comment type="catalytic activity">
    <reaction evidence="9">
        <text>S-methyl-5'-thioadenosine + phosphate = 5-(methylsulfanyl)-alpha-D-ribose 1-phosphate + adenine</text>
        <dbReference type="Rhea" id="RHEA:11852"/>
        <dbReference type="ChEBI" id="CHEBI:16708"/>
        <dbReference type="ChEBI" id="CHEBI:17509"/>
        <dbReference type="ChEBI" id="CHEBI:43474"/>
        <dbReference type="ChEBI" id="CHEBI:58533"/>
        <dbReference type="EC" id="2.4.2.28"/>
    </reaction>
    <physiologicalReaction direction="left-to-right" evidence="9">
        <dbReference type="Rhea" id="RHEA:11853"/>
    </physiologicalReaction>
</comment>
<dbReference type="GO" id="GO:0016787">
    <property type="term" value="F:hydrolase activity"/>
    <property type="evidence" value="ECO:0007669"/>
    <property type="project" value="UniProtKB-KW"/>
</dbReference>
<comment type="catalytic activity">
    <reaction evidence="7">
        <text>adenosine + H2O + H(+) = inosine + NH4(+)</text>
        <dbReference type="Rhea" id="RHEA:24408"/>
        <dbReference type="ChEBI" id="CHEBI:15377"/>
        <dbReference type="ChEBI" id="CHEBI:15378"/>
        <dbReference type="ChEBI" id="CHEBI:16335"/>
        <dbReference type="ChEBI" id="CHEBI:17596"/>
        <dbReference type="ChEBI" id="CHEBI:28938"/>
        <dbReference type="EC" id="3.5.4.4"/>
    </reaction>
    <physiologicalReaction direction="left-to-right" evidence="7">
        <dbReference type="Rhea" id="RHEA:24409"/>
    </physiologicalReaction>
</comment>
<evidence type="ECO:0000256" key="2">
    <source>
        <dbReference type="ARBA" id="ARBA00007353"/>
    </source>
</evidence>